<evidence type="ECO:0000313" key="2">
    <source>
        <dbReference type="EMBL" id="KAH9826415.1"/>
    </source>
</evidence>
<feature type="non-terminal residue" evidence="2">
    <location>
        <position position="1"/>
    </location>
</feature>
<organism evidence="2 3">
    <name type="scientific">Teratosphaeria destructans</name>
    <dbReference type="NCBI Taxonomy" id="418781"/>
    <lineage>
        <taxon>Eukaryota</taxon>
        <taxon>Fungi</taxon>
        <taxon>Dikarya</taxon>
        <taxon>Ascomycota</taxon>
        <taxon>Pezizomycotina</taxon>
        <taxon>Dothideomycetes</taxon>
        <taxon>Dothideomycetidae</taxon>
        <taxon>Mycosphaerellales</taxon>
        <taxon>Teratosphaeriaceae</taxon>
        <taxon>Teratosphaeria</taxon>
    </lineage>
</organism>
<dbReference type="Proteomes" id="UP001138500">
    <property type="component" value="Unassembled WGS sequence"/>
</dbReference>
<accession>A0A9W7SPL7</accession>
<reference evidence="2 3" key="1">
    <citation type="journal article" date="2018" name="IMA Fungus">
        <title>IMA Genome-F 10: Nine draft genome sequences of Claviceps purpurea s.lat., including C. arundinis, C. humidiphila, and C. cf. spartinae, pseudomolecules for the pitch canker pathogen Fusarium circinatum, draft genome of Davidsoniella eucalypti, Grosmannia galeiformis, Quambalaria eucalypti, and Teratosphaeria destructans.</title>
        <authorList>
            <person name="Wingfield B.D."/>
            <person name="Liu M."/>
            <person name="Nguyen H.D."/>
            <person name="Lane F.A."/>
            <person name="Morgan S.W."/>
            <person name="De Vos L."/>
            <person name="Wilken P.M."/>
            <person name="Duong T.A."/>
            <person name="Aylward J."/>
            <person name="Coetzee M.P."/>
            <person name="Dadej K."/>
            <person name="De Beer Z.W."/>
            <person name="Findlay W."/>
            <person name="Havenga M."/>
            <person name="Kolarik M."/>
            <person name="Menzies J.G."/>
            <person name="Naidoo K."/>
            <person name="Pochopski O."/>
            <person name="Shoukouhi P."/>
            <person name="Santana Q.C."/>
            <person name="Seifert K.A."/>
            <person name="Soal N."/>
            <person name="Steenkamp E.T."/>
            <person name="Tatham C.T."/>
            <person name="van der Nest M.A."/>
            <person name="Wingfield M.J."/>
        </authorList>
    </citation>
    <scope>NUCLEOTIDE SEQUENCE [LARGE SCALE GENOMIC DNA]</scope>
    <source>
        <strain evidence="2">CMW44962</strain>
    </source>
</reference>
<sequence>ITPRSRGDTTSPRDRAALDRCAFLPAVRVERGRRPARCAAGDPRHVAEPGQADRAVDERGGAAQGQGGRVEAATI</sequence>
<gene>
    <name evidence="2" type="ORF">Tdes44962_MAKER10047</name>
</gene>
<proteinExistence type="predicted"/>
<protein>
    <submittedName>
        <fullName evidence="2">Uncharacterized protein</fullName>
    </submittedName>
</protein>
<comment type="caution">
    <text evidence="2">The sequence shown here is derived from an EMBL/GenBank/DDBJ whole genome shotgun (WGS) entry which is preliminary data.</text>
</comment>
<reference evidence="2 3" key="2">
    <citation type="journal article" date="2021" name="Curr. Genet.">
        <title>Genetic response to nitrogen starvation in the aggressive Eucalyptus foliar pathogen Teratosphaeria destructans.</title>
        <authorList>
            <person name="Havenga M."/>
            <person name="Wingfield B.D."/>
            <person name="Wingfield M.J."/>
            <person name="Dreyer L.L."/>
            <person name="Roets F."/>
            <person name="Aylward J."/>
        </authorList>
    </citation>
    <scope>NUCLEOTIDE SEQUENCE [LARGE SCALE GENOMIC DNA]</scope>
    <source>
        <strain evidence="2">CMW44962</strain>
    </source>
</reference>
<name>A0A9W7SPL7_9PEZI</name>
<keyword evidence="3" id="KW-1185">Reference proteome</keyword>
<feature type="region of interest" description="Disordered" evidence="1">
    <location>
        <begin position="35"/>
        <end position="75"/>
    </location>
</feature>
<evidence type="ECO:0000256" key="1">
    <source>
        <dbReference type="SAM" id="MobiDB-lite"/>
    </source>
</evidence>
<dbReference type="EMBL" id="RIBY02001986">
    <property type="protein sequence ID" value="KAH9826415.1"/>
    <property type="molecule type" value="Genomic_DNA"/>
</dbReference>
<evidence type="ECO:0000313" key="3">
    <source>
        <dbReference type="Proteomes" id="UP001138500"/>
    </source>
</evidence>
<dbReference type="AlphaFoldDB" id="A0A9W7SPL7"/>